<dbReference type="SUPFAM" id="SSF53474">
    <property type="entry name" value="alpha/beta-Hydrolases"/>
    <property type="match status" value="1"/>
</dbReference>
<feature type="region of interest" description="Disordered" evidence="7">
    <location>
        <begin position="251"/>
        <end position="273"/>
    </location>
</feature>
<dbReference type="Proteomes" id="UP001146351">
    <property type="component" value="Unassembled WGS sequence"/>
</dbReference>
<evidence type="ECO:0000256" key="2">
    <source>
        <dbReference type="ARBA" id="ARBA00004240"/>
    </source>
</evidence>
<comment type="caution">
    <text evidence="9">The sequence shown here is derived from an EMBL/GenBank/DDBJ whole genome shotgun (WGS) entry which is preliminary data.</text>
</comment>
<evidence type="ECO:0000256" key="8">
    <source>
        <dbReference type="SAM" id="SignalP"/>
    </source>
</evidence>
<reference evidence="9" key="1">
    <citation type="submission" date="2022-11" db="EMBL/GenBank/DDBJ databases">
        <authorList>
            <person name="Petersen C."/>
        </authorList>
    </citation>
    <scope>NUCLEOTIDE SEQUENCE</scope>
    <source>
        <strain evidence="9">IBT 21917</strain>
    </source>
</reference>
<keyword evidence="10" id="KW-1185">Reference proteome</keyword>
<accession>A0A9W9LYH1</accession>
<keyword evidence="6" id="KW-0472">Membrane</keyword>
<keyword evidence="4" id="KW-0256">Endoplasmic reticulum</keyword>
<evidence type="ECO:0000256" key="7">
    <source>
        <dbReference type="SAM" id="MobiDB-lite"/>
    </source>
</evidence>
<dbReference type="GO" id="GO:0005739">
    <property type="term" value="C:mitochondrion"/>
    <property type="evidence" value="ECO:0007669"/>
    <property type="project" value="UniProtKB-SubCell"/>
</dbReference>
<feature type="chain" id="PRO_5040863897" evidence="8">
    <location>
        <begin position="20"/>
        <end position="288"/>
    </location>
</feature>
<protein>
    <submittedName>
        <fullName evidence="9">Alpha/beta-Hydrolase</fullName>
    </submittedName>
</protein>
<feature type="signal peptide" evidence="8">
    <location>
        <begin position="1"/>
        <end position="19"/>
    </location>
</feature>
<evidence type="ECO:0000313" key="10">
    <source>
        <dbReference type="Proteomes" id="UP001146351"/>
    </source>
</evidence>
<evidence type="ECO:0000256" key="1">
    <source>
        <dbReference type="ARBA" id="ARBA00004173"/>
    </source>
</evidence>
<evidence type="ECO:0000256" key="5">
    <source>
        <dbReference type="ARBA" id="ARBA00023128"/>
    </source>
</evidence>
<proteinExistence type="predicted"/>
<dbReference type="PANTHER" id="PTHR48182">
    <property type="entry name" value="PROTEIN SERAC1"/>
    <property type="match status" value="1"/>
</dbReference>
<evidence type="ECO:0000256" key="6">
    <source>
        <dbReference type="ARBA" id="ARBA00023136"/>
    </source>
</evidence>
<dbReference type="EMBL" id="JAPQKO010000001">
    <property type="protein sequence ID" value="KAJ5182756.1"/>
    <property type="molecule type" value="Genomic_DNA"/>
</dbReference>
<keyword evidence="5" id="KW-0496">Mitochondrion</keyword>
<dbReference type="GO" id="GO:0017000">
    <property type="term" value="P:antibiotic biosynthetic process"/>
    <property type="evidence" value="ECO:0007669"/>
    <property type="project" value="UniProtKB-ARBA"/>
</dbReference>
<dbReference type="InterPro" id="IPR029058">
    <property type="entry name" value="AB_hydrolase_fold"/>
</dbReference>
<evidence type="ECO:0000256" key="3">
    <source>
        <dbReference type="ARBA" id="ARBA00004370"/>
    </source>
</evidence>
<gene>
    <name evidence="9" type="ORF">N7492_000372</name>
</gene>
<dbReference type="AlphaFoldDB" id="A0A9W9LYH1"/>
<dbReference type="GO" id="GO:0005783">
    <property type="term" value="C:endoplasmic reticulum"/>
    <property type="evidence" value="ECO:0007669"/>
    <property type="project" value="UniProtKB-SubCell"/>
</dbReference>
<dbReference type="GO" id="GO:0016020">
    <property type="term" value="C:membrane"/>
    <property type="evidence" value="ECO:0007669"/>
    <property type="project" value="UniProtKB-SubCell"/>
</dbReference>
<evidence type="ECO:0000256" key="4">
    <source>
        <dbReference type="ARBA" id="ARBA00022824"/>
    </source>
</evidence>
<dbReference type="Gene3D" id="3.40.50.1820">
    <property type="entry name" value="alpha/beta hydrolase"/>
    <property type="match status" value="1"/>
</dbReference>
<sequence length="288" mass="32462">MNIPLIVQSSIWFVHGLFGSCPPLWTHSNGTFTPDLVRVAFPNARVFLWKNLGERELRQNGNNLAYAVANSRIDGTERPIIFVAHGLGGLVVQQALLLSLEPVDPRLNYVATDTAGIIYLGAPQMFSYIKRLRYTLARWFEFLRRPHGRVLSYIKQRAELFGGIIYSFGAQALSDAGQLNHVEQFYFWEGHSMDIGGRVVPKYASYEPGMGYCCRHASHMDMIKFSGLNDPGFMDLANVIYDWILRYTEQQQQPEEEVEDDPAPPYTSDGESDIIELCAPAVGIDEGH</sequence>
<comment type="subcellular location">
    <subcellularLocation>
        <location evidence="2">Endoplasmic reticulum</location>
    </subcellularLocation>
    <subcellularLocation>
        <location evidence="3">Membrane</location>
    </subcellularLocation>
    <subcellularLocation>
        <location evidence="1">Mitochondrion</location>
    </subcellularLocation>
</comment>
<keyword evidence="8" id="KW-0732">Signal</keyword>
<dbReference type="PANTHER" id="PTHR48182:SF2">
    <property type="entry name" value="PROTEIN SERAC1"/>
    <property type="match status" value="1"/>
</dbReference>
<evidence type="ECO:0000313" key="9">
    <source>
        <dbReference type="EMBL" id="KAJ5182756.1"/>
    </source>
</evidence>
<dbReference type="InterPro" id="IPR052374">
    <property type="entry name" value="SERAC1"/>
</dbReference>
<organism evidence="9 10">
    <name type="scientific">Penicillium capsulatum</name>
    <dbReference type="NCBI Taxonomy" id="69766"/>
    <lineage>
        <taxon>Eukaryota</taxon>
        <taxon>Fungi</taxon>
        <taxon>Dikarya</taxon>
        <taxon>Ascomycota</taxon>
        <taxon>Pezizomycotina</taxon>
        <taxon>Eurotiomycetes</taxon>
        <taxon>Eurotiomycetidae</taxon>
        <taxon>Eurotiales</taxon>
        <taxon>Aspergillaceae</taxon>
        <taxon>Penicillium</taxon>
    </lineage>
</organism>
<reference evidence="9" key="2">
    <citation type="journal article" date="2023" name="IMA Fungus">
        <title>Comparative genomic study of the Penicillium genus elucidates a diverse pangenome and 15 lateral gene transfer events.</title>
        <authorList>
            <person name="Petersen C."/>
            <person name="Sorensen T."/>
            <person name="Nielsen M.R."/>
            <person name="Sondergaard T.E."/>
            <person name="Sorensen J.L."/>
            <person name="Fitzpatrick D.A."/>
            <person name="Frisvad J.C."/>
            <person name="Nielsen K.L."/>
        </authorList>
    </citation>
    <scope>NUCLEOTIDE SEQUENCE</scope>
    <source>
        <strain evidence="9">IBT 21917</strain>
    </source>
</reference>
<dbReference type="OrthoDB" id="427518at2759"/>
<name>A0A9W9LYH1_9EURO</name>
<dbReference type="GO" id="GO:0072330">
    <property type="term" value="P:monocarboxylic acid biosynthetic process"/>
    <property type="evidence" value="ECO:0007669"/>
    <property type="project" value="UniProtKB-ARBA"/>
</dbReference>